<feature type="domain" description="Helicase C-terminal" evidence="4">
    <location>
        <begin position="505"/>
        <end position="658"/>
    </location>
</feature>
<dbReference type="FunFam" id="3.40.50.10810:FF:000074">
    <property type="entry name" value="DNA dependent ATPase, putative"/>
    <property type="match status" value="1"/>
</dbReference>
<dbReference type="RefSeq" id="XP_001743211.1">
    <property type="nucleotide sequence ID" value="XM_001743159.1"/>
</dbReference>
<dbReference type="SMART" id="SM00487">
    <property type="entry name" value="DEXDc"/>
    <property type="match status" value="1"/>
</dbReference>
<dbReference type="GO" id="GO:0016787">
    <property type="term" value="F:hydrolase activity"/>
    <property type="evidence" value="ECO:0007669"/>
    <property type="project" value="UniProtKB-KW"/>
</dbReference>
<organism evidence="5 6">
    <name type="scientific">Monosiga brevicollis</name>
    <name type="common">Choanoflagellate</name>
    <dbReference type="NCBI Taxonomy" id="81824"/>
    <lineage>
        <taxon>Eukaryota</taxon>
        <taxon>Choanoflagellata</taxon>
        <taxon>Craspedida</taxon>
        <taxon>Salpingoecidae</taxon>
        <taxon>Monosiga</taxon>
    </lineage>
</organism>
<dbReference type="Gene3D" id="3.40.50.300">
    <property type="entry name" value="P-loop containing nucleotide triphosphate hydrolases"/>
    <property type="match status" value="1"/>
</dbReference>
<evidence type="ECO:0000256" key="1">
    <source>
        <dbReference type="ARBA" id="ARBA00022801"/>
    </source>
</evidence>
<dbReference type="GO" id="GO:0036297">
    <property type="term" value="P:interstrand cross-link repair"/>
    <property type="evidence" value="ECO:0000318"/>
    <property type="project" value="GO_Central"/>
</dbReference>
<feature type="region of interest" description="Disordered" evidence="2">
    <location>
        <begin position="1"/>
        <end position="39"/>
    </location>
</feature>
<dbReference type="STRING" id="81824.A9URH6"/>
<dbReference type="Pfam" id="PF00176">
    <property type="entry name" value="SNF2-rel_dom"/>
    <property type="match status" value="1"/>
</dbReference>
<protein>
    <submittedName>
        <fullName evidence="5">Uncharacterized protein</fullName>
    </submittedName>
</protein>
<dbReference type="EMBL" id="CH991544">
    <property type="protein sequence ID" value="EDQ91925.1"/>
    <property type="molecule type" value="Genomic_DNA"/>
</dbReference>
<dbReference type="Gene3D" id="3.40.50.10810">
    <property type="entry name" value="Tandem AAA-ATPase domain"/>
    <property type="match status" value="1"/>
</dbReference>
<evidence type="ECO:0000259" key="4">
    <source>
        <dbReference type="PROSITE" id="PS51194"/>
    </source>
</evidence>
<dbReference type="CDD" id="cd18793">
    <property type="entry name" value="SF2_C_SNF"/>
    <property type="match status" value="1"/>
</dbReference>
<evidence type="ECO:0000313" key="6">
    <source>
        <dbReference type="Proteomes" id="UP000001357"/>
    </source>
</evidence>
<name>A9URH6_MONBE</name>
<dbReference type="Proteomes" id="UP000001357">
    <property type="component" value="Unassembled WGS sequence"/>
</dbReference>
<dbReference type="GeneID" id="5888736"/>
<dbReference type="KEGG" id="mbr:MONBRDRAFT_14378"/>
<sequence>MRTETETEAPSRAACGAESDGSVSPAPRSQSPAPVDALSVDLGLRHGTLDNQPRPAFGADDAEHLAQATPLLLYEPPGQAGLGQVGDSGNHACTPNTAEPTSQQEQQWRERVAAAVCQVPSRINAFLRPYQREGVQAMARALFRTQRTGFVLADDMGLGKTVQVLALVAAILGKTGDPATDLQLAAAVPRGSILIICPTSVLYNWEQEAHQWAYFSLGLFQGARRAQLLPDILRGRYEVVLANLDSIKTEPALLEHNWLLVVVDECHALKNDKTERYRALARMTCRRRLGLSGTVFQNNFREFWAIFNWVLAGAWIPWPRFKREFQGPIVSAAAARRTAEQQRAAEAALLHLAQCTADVTLKRYKSLLSSQLPVKQEKVVFCKLTPFQMAGYQRFLRSDYVEALLQATHNPCRRCGASKRGSECCYQVGTKGCASVIHLMFPVISVLRQLSNHPALLLPRADDDEVVRAELSEKVFEPEDPWMQSMLRNQLTSAGDTSVCGKLAILMQLLARWEKEQLSVVIFSYTTRLLNIIQDALSLQGRTPLRIDGQVSARDRHAVVAKFQARDERILLVSTHAGGEGINLQAASKVVIVDPCWNPARDLQAQDRAYRLGTEHDVEVLRLVTAGTLEELVYARQVYKLQLARMVQTGRTTARAVFDVAMPGEGELFGLENMLAPPVDGSLLEHILE</sequence>
<evidence type="ECO:0000313" key="5">
    <source>
        <dbReference type="EMBL" id="EDQ91925.1"/>
    </source>
</evidence>
<dbReference type="InterPro" id="IPR049730">
    <property type="entry name" value="SNF2/RAD54-like_C"/>
</dbReference>
<dbReference type="Pfam" id="PF00271">
    <property type="entry name" value="Helicase_C"/>
    <property type="match status" value="1"/>
</dbReference>
<dbReference type="SUPFAM" id="SSF52540">
    <property type="entry name" value="P-loop containing nucleoside triphosphate hydrolases"/>
    <property type="match status" value="2"/>
</dbReference>
<dbReference type="OMA" id="DGVIWPY"/>
<accession>A9URH6</accession>
<dbReference type="PANTHER" id="PTHR45629:SF7">
    <property type="entry name" value="DNA EXCISION REPAIR PROTEIN ERCC-6-RELATED"/>
    <property type="match status" value="1"/>
</dbReference>
<dbReference type="InterPro" id="IPR000330">
    <property type="entry name" value="SNF2_N"/>
</dbReference>
<feature type="non-terminal residue" evidence="5">
    <location>
        <position position="689"/>
    </location>
</feature>
<dbReference type="InterPro" id="IPR001650">
    <property type="entry name" value="Helicase_C-like"/>
</dbReference>
<gene>
    <name evidence="5" type="ORF">MONBRDRAFT_14378</name>
</gene>
<dbReference type="SMART" id="SM00490">
    <property type="entry name" value="HELICc"/>
    <property type="match status" value="1"/>
</dbReference>
<keyword evidence="6" id="KW-1185">Reference proteome</keyword>
<dbReference type="InterPro" id="IPR038718">
    <property type="entry name" value="SNF2-like_sf"/>
</dbReference>
<keyword evidence="1" id="KW-0378">Hydrolase</keyword>
<dbReference type="InParanoid" id="A9URH6"/>
<proteinExistence type="predicted"/>
<dbReference type="PANTHER" id="PTHR45629">
    <property type="entry name" value="SNF2/RAD54 FAMILY MEMBER"/>
    <property type="match status" value="1"/>
</dbReference>
<dbReference type="InterPro" id="IPR027417">
    <property type="entry name" value="P-loop_NTPase"/>
</dbReference>
<feature type="domain" description="Helicase ATP-binding" evidence="3">
    <location>
        <begin position="141"/>
        <end position="313"/>
    </location>
</feature>
<dbReference type="PROSITE" id="PS51194">
    <property type="entry name" value="HELICASE_CTER"/>
    <property type="match status" value="1"/>
</dbReference>
<evidence type="ECO:0000256" key="2">
    <source>
        <dbReference type="SAM" id="MobiDB-lite"/>
    </source>
</evidence>
<dbReference type="InterPro" id="IPR014001">
    <property type="entry name" value="Helicase_ATP-bd"/>
</dbReference>
<evidence type="ECO:0000259" key="3">
    <source>
        <dbReference type="PROSITE" id="PS51192"/>
    </source>
</evidence>
<dbReference type="InterPro" id="IPR050496">
    <property type="entry name" value="SNF2_RAD54_helicase_repair"/>
</dbReference>
<dbReference type="AlphaFoldDB" id="A9URH6"/>
<reference evidence="5 6" key="1">
    <citation type="journal article" date="2008" name="Nature">
        <title>The genome of the choanoflagellate Monosiga brevicollis and the origin of metazoans.</title>
        <authorList>
            <consortium name="JGI Sequencing"/>
            <person name="King N."/>
            <person name="Westbrook M.J."/>
            <person name="Young S.L."/>
            <person name="Kuo A."/>
            <person name="Abedin M."/>
            <person name="Chapman J."/>
            <person name="Fairclough S."/>
            <person name="Hellsten U."/>
            <person name="Isogai Y."/>
            <person name="Letunic I."/>
            <person name="Marr M."/>
            <person name="Pincus D."/>
            <person name="Putnam N."/>
            <person name="Rokas A."/>
            <person name="Wright K.J."/>
            <person name="Zuzow R."/>
            <person name="Dirks W."/>
            <person name="Good M."/>
            <person name="Goodstein D."/>
            <person name="Lemons D."/>
            <person name="Li W."/>
            <person name="Lyons J.B."/>
            <person name="Morris A."/>
            <person name="Nichols S."/>
            <person name="Richter D.J."/>
            <person name="Salamov A."/>
            <person name="Bork P."/>
            <person name="Lim W.A."/>
            <person name="Manning G."/>
            <person name="Miller W.T."/>
            <person name="McGinnis W."/>
            <person name="Shapiro H."/>
            <person name="Tjian R."/>
            <person name="Grigoriev I.V."/>
            <person name="Rokhsar D."/>
        </authorList>
    </citation>
    <scope>NUCLEOTIDE SEQUENCE [LARGE SCALE GENOMIC DNA]</scope>
    <source>
        <strain evidence="6">MX1 / ATCC 50154</strain>
    </source>
</reference>
<dbReference type="PROSITE" id="PS51192">
    <property type="entry name" value="HELICASE_ATP_BIND_1"/>
    <property type="match status" value="1"/>
</dbReference>
<dbReference type="eggNOG" id="KOG0387">
    <property type="taxonomic scope" value="Eukaryota"/>
</dbReference>
<dbReference type="GO" id="GO:0005524">
    <property type="term" value="F:ATP binding"/>
    <property type="evidence" value="ECO:0007669"/>
    <property type="project" value="InterPro"/>
</dbReference>